<dbReference type="SMART" id="SM00236">
    <property type="entry name" value="fCBD"/>
    <property type="match status" value="1"/>
</dbReference>
<comment type="caution">
    <text evidence="6">The sequence shown here is derived from an EMBL/GenBank/DDBJ whole genome shotgun (WGS) entry which is preliminary data.</text>
</comment>
<dbReference type="PANTHER" id="PTHR45648">
    <property type="entry name" value="GDSL LIPASE/ACYLHYDROLASE FAMILY PROTEIN (AFU_ORTHOLOGUE AFUA_4G14700)"/>
    <property type="match status" value="1"/>
</dbReference>
<dbReference type="InterPro" id="IPR051058">
    <property type="entry name" value="GDSL_Est/Lipase"/>
</dbReference>
<dbReference type="GO" id="GO:0016788">
    <property type="term" value="F:hydrolase activity, acting on ester bonds"/>
    <property type="evidence" value="ECO:0007669"/>
    <property type="project" value="InterPro"/>
</dbReference>
<evidence type="ECO:0000256" key="4">
    <source>
        <dbReference type="SAM" id="SignalP"/>
    </source>
</evidence>
<keyword evidence="2" id="KW-0378">Hydrolase</keyword>
<dbReference type="AlphaFoldDB" id="A0A9P6JPP3"/>
<dbReference type="Pfam" id="PF00657">
    <property type="entry name" value="Lipase_GDSL"/>
    <property type="match status" value="1"/>
</dbReference>
<gene>
    <name evidence="6" type="ORF">CPB83DRAFT_364703</name>
</gene>
<feature type="domain" description="CBM1" evidence="5">
    <location>
        <begin position="303"/>
        <end position="339"/>
    </location>
</feature>
<evidence type="ECO:0000256" key="1">
    <source>
        <dbReference type="ARBA" id="ARBA00022729"/>
    </source>
</evidence>
<dbReference type="InterPro" id="IPR035971">
    <property type="entry name" value="CBD_sf"/>
</dbReference>
<dbReference type="CDD" id="cd01846">
    <property type="entry name" value="fatty_acyltransferase_like"/>
    <property type="match status" value="1"/>
</dbReference>
<keyword evidence="7" id="KW-1185">Reference proteome</keyword>
<name>A0A9P6JPP3_9AGAR</name>
<dbReference type="PROSITE" id="PS51164">
    <property type="entry name" value="CBM1_2"/>
    <property type="match status" value="1"/>
</dbReference>
<proteinExistence type="predicted"/>
<feature type="chain" id="PRO_5040122986" description="CBM1 domain-containing protein" evidence="4">
    <location>
        <begin position="19"/>
        <end position="339"/>
    </location>
</feature>
<dbReference type="Gene3D" id="3.40.50.1110">
    <property type="entry name" value="SGNH hydrolase"/>
    <property type="match status" value="1"/>
</dbReference>
<dbReference type="PROSITE" id="PS00562">
    <property type="entry name" value="CBM1_1"/>
    <property type="match status" value="1"/>
</dbReference>
<evidence type="ECO:0000313" key="6">
    <source>
        <dbReference type="EMBL" id="KAF9528018.1"/>
    </source>
</evidence>
<protein>
    <recommendedName>
        <fullName evidence="5">CBM1 domain-containing protein</fullName>
    </recommendedName>
</protein>
<dbReference type="GO" id="GO:0005576">
    <property type="term" value="C:extracellular region"/>
    <property type="evidence" value="ECO:0007669"/>
    <property type="project" value="InterPro"/>
</dbReference>
<accession>A0A9P6JPP3</accession>
<dbReference type="InterPro" id="IPR000254">
    <property type="entry name" value="CBD"/>
</dbReference>
<dbReference type="GO" id="GO:0005975">
    <property type="term" value="P:carbohydrate metabolic process"/>
    <property type="evidence" value="ECO:0007669"/>
    <property type="project" value="InterPro"/>
</dbReference>
<organism evidence="6 7">
    <name type="scientific">Crepidotus variabilis</name>
    <dbReference type="NCBI Taxonomy" id="179855"/>
    <lineage>
        <taxon>Eukaryota</taxon>
        <taxon>Fungi</taxon>
        <taxon>Dikarya</taxon>
        <taxon>Basidiomycota</taxon>
        <taxon>Agaricomycotina</taxon>
        <taxon>Agaricomycetes</taxon>
        <taxon>Agaricomycetidae</taxon>
        <taxon>Agaricales</taxon>
        <taxon>Agaricineae</taxon>
        <taxon>Crepidotaceae</taxon>
        <taxon>Crepidotus</taxon>
    </lineage>
</organism>
<evidence type="ECO:0000259" key="5">
    <source>
        <dbReference type="PROSITE" id="PS51164"/>
    </source>
</evidence>
<dbReference type="Proteomes" id="UP000807306">
    <property type="component" value="Unassembled WGS sequence"/>
</dbReference>
<dbReference type="OrthoDB" id="1600564at2759"/>
<keyword evidence="1 4" id="KW-0732">Signal</keyword>
<dbReference type="PANTHER" id="PTHR45648:SF85">
    <property type="entry name" value="A, PUTATIVE (AFU_ORTHOLOGUE AFUA_2G10760)-RELATED"/>
    <property type="match status" value="1"/>
</dbReference>
<evidence type="ECO:0000313" key="7">
    <source>
        <dbReference type="Proteomes" id="UP000807306"/>
    </source>
</evidence>
<dbReference type="Pfam" id="PF00734">
    <property type="entry name" value="CBM_1"/>
    <property type="match status" value="1"/>
</dbReference>
<feature type="signal peptide" evidence="4">
    <location>
        <begin position="1"/>
        <end position="18"/>
    </location>
</feature>
<dbReference type="SUPFAM" id="SSF57180">
    <property type="entry name" value="Cellulose-binding domain"/>
    <property type="match status" value="1"/>
</dbReference>
<reference evidence="6" key="1">
    <citation type="submission" date="2020-11" db="EMBL/GenBank/DDBJ databases">
        <authorList>
            <consortium name="DOE Joint Genome Institute"/>
            <person name="Ahrendt S."/>
            <person name="Riley R."/>
            <person name="Andreopoulos W."/>
            <person name="Labutti K."/>
            <person name="Pangilinan J."/>
            <person name="Ruiz-Duenas F.J."/>
            <person name="Barrasa J.M."/>
            <person name="Sanchez-Garcia M."/>
            <person name="Camarero S."/>
            <person name="Miyauchi S."/>
            <person name="Serrano A."/>
            <person name="Linde D."/>
            <person name="Babiker R."/>
            <person name="Drula E."/>
            <person name="Ayuso-Fernandez I."/>
            <person name="Pacheco R."/>
            <person name="Padilla G."/>
            <person name="Ferreira P."/>
            <person name="Barriuso J."/>
            <person name="Kellner H."/>
            <person name="Castanera R."/>
            <person name="Alfaro M."/>
            <person name="Ramirez L."/>
            <person name="Pisabarro A.G."/>
            <person name="Kuo A."/>
            <person name="Tritt A."/>
            <person name="Lipzen A."/>
            <person name="He G."/>
            <person name="Yan M."/>
            <person name="Ng V."/>
            <person name="Cullen D."/>
            <person name="Martin F."/>
            <person name="Rosso M.-N."/>
            <person name="Henrissat B."/>
            <person name="Hibbett D."/>
            <person name="Martinez A.T."/>
            <person name="Grigoriev I.V."/>
        </authorList>
    </citation>
    <scope>NUCLEOTIDE SEQUENCE</scope>
    <source>
        <strain evidence="6">CBS 506.95</strain>
    </source>
</reference>
<dbReference type="InterPro" id="IPR036514">
    <property type="entry name" value="SGNH_hydro_sf"/>
</dbReference>
<dbReference type="InterPro" id="IPR001087">
    <property type="entry name" value="GDSL"/>
</dbReference>
<dbReference type="EMBL" id="MU157856">
    <property type="protein sequence ID" value="KAF9528018.1"/>
    <property type="molecule type" value="Genomic_DNA"/>
</dbReference>
<feature type="region of interest" description="Disordered" evidence="3">
    <location>
        <begin position="268"/>
        <end position="310"/>
    </location>
</feature>
<dbReference type="GO" id="GO:0030248">
    <property type="term" value="F:cellulose binding"/>
    <property type="evidence" value="ECO:0007669"/>
    <property type="project" value="InterPro"/>
</dbReference>
<feature type="compositionally biased region" description="Pro residues" evidence="3">
    <location>
        <begin position="286"/>
        <end position="303"/>
    </location>
</feature>
<evidence type="ECO:0000256" key="3">
    <source>
        <dbReference type="SAM" id="MobiDB-lite"/>
    </source>
</evidence>
<evidence type="ECO:0000256" key="2">
    <source>
        <dbReference type="ARBA" id="ARBA00022801"/>
    </source>
</evidence>
<sequence>MRLSGLLAIANILRVASATAGPNWTGYSGLRYFFVYGDSYTTVGYNSKSPNPTDKNPIGVNYPGQTTSGGANWVDYTTITYNQSKLLTFDYAISGNTISGVQAQINDWLPTAGKKPTYAPWSAKDSLFATWIGINDLNANAQPAPSMTSLFGLMDTLYTNGARNFLFLNVPPFHRAPFAGNNAQLGTRIQAWNTALVSAAAAFQTKHSDISTFVYDSWTLFSKLLDNPSQYGFTDVTTTGGSFWQDVIHPKAKVHDYMAQDLVAFLKSQTPSSSPPTTTPTGDPGTPTPTPTPEPTPTQPPQPFQTHYGQCGGQGYSGPTSCESPYTCKVSSQWYSQCL</sequence>
<dbReference type="SUPFAM" id="SSF52266">
    <property type="entry name" value="SGNH hydrolase"/>
    <property type="match status" value="1"/>
</dbReference>